<evidence type="ECO:0000256" key="6">
    <source>
        <dbReference type="ARBA" id="ARBA00022692"/>
    </source>
</evidence>
<comment type="subcellular location">
    <subcellularLocation>
        <location evidence="1">Cell inner membrane</location>
        <topology evidence="1">Single-pass membrane protein</topology>
        <orientation evidence="1">Periplasmic side</orientation>
    </subcellularLocation>
</comment>
<feature type="region of interest" description="Disordered" evidence="10">
    <location>
        <begin position="57"/>
        <end position="139"/>
    </location>
</feature>
<dbReference type="NCBIfam" id="TIGR01352">
    <property type="entry name" value="tonB_Cterm"/>
    <property type="match status" value="1"/>
</dbReference>
<evidence type="ECO:0000256" key="9">
    <source>
        <dbReference type="ARBA" id="ARBA00023136"/>
    </source>
</evidence>
<keyword evidence="5" id="KW-0997">Cell inner membrane</keyword>
<dbReference type="SUPFAM" id="SSF74653">
    <property type="entry name" value="TolA/TonB C-terminal domain"/>
    <property type="match status" value="1"/>
</dbReference>
<evidence type="ECO:0000313" key="14">
    <source>
        <dbReference type="Proteomes" id="UP001359308"/>
    </source>
</evidence>
<evidence type="ECO:0000256" key="3">
    <source>
        <dbReference type="ARBA" id="ARBA00022448"/>
    </source>
</evidence>
<feature type="compositionally biased region" description="Low complexity" evidence="10">
    <location>
        <begin position="84"/>
        <end position="93"/>
    </location>
</feature>
<dbReference type="PANTHER" id="PTHR33446">
    <property type="entry name" value="PROTEIN TONB-RELATED"/>
    <property type="match status" value="1"/>
</dbReference>
<evidence type="ECO:0000256" key="2">
    <source>
        <dbReference type="ARBA" id="ARBA00006555"/>
    </source>
</evidence>
<dbReference type="RefSeq" id="WP_338457677.1">
    <property type="nucleotide sequence ID" value="NZ_CP104311.1"/>
</dbReference>
<organism evidence="13 14">
    <name type="scientific">Methylococcus capsulatus</name>
    <dbReference type="NCBI Taxonomy" id="414"/>
    <lineage>
        <taxon>Bacteria</taxon>
        <taxon>Pseudomonadati</taxon>
        <taxon>Pseudomonadota</taxon>
        <taxon>Gammaproteobacteria</taxon>
        <taxon>Methylococcales</taxon>
        <taxon>Methylococcaceae</taxon>
        <taxon>Methylococcus</taxon>
    </lineage>
</organism>
<evidence type="ECO:0000256" key="7">
    <source>
        <dbReference type="ARBA" id="ARBA00022927"/>
    </source>
</evidence>
<evidence type="ECO:0000256" key="10">
    <source>
        <dbReference type="SAM" id="MobiDB-lite"/>
    </source>
</evidence>
<keyword evidence="8 11" id="KW-1133">Transmembrane helix</keyword>
<keyword evidence="6 11" id="KW-0812">Transmembrane</keyword>
<keyword evidence="7" id="KW-0653">Protein transport</keyword>
<dbReference type="InterPro" id="IPR006260">
    <property type="entry name" value="TonB/TolA_C"/>
</dbReference>
<name>A0ABZ2FAH2_METCP</name>
<dbReference type="Gene3D" id="3.30.1150.10">
    <property type="match status" value="1"/>
</dbReference>
<keyword evidence="3" id="KW-0813">Transport</keyword>
<evidence type="ECO:0000256" key="4">
    <source>
        <dbReference type="ARBA" id="ARBA00022475"/>
    </source>
</evidence>
<evidence type="ECO:0000259" key="12">
    <source>
        <dbReference type="PROSITE" id="PS52015"/>
    </source>
</evidence>
<proteinExistence type="inferred from homology"/>
<evidence type="ECO:0000256" key="8">
    <source>
        <dbReference type="ARBA" id="ARBA00022989"/>
    </source>
</evidence>
<protein>
    <submittedName>
        <fullName evidence="13">TonB family protein</fullName>
    </submittedName>
</protein>
<dbReference type="Pfam" id="PF03544">
    <property type="entry name" value="TonB_C"/>
    <property type="match status" value="1"/>
</dbReference>
<keyword evidence="9 11" id="KW-0472">Membrane</keyword>
<dbReference type="InterPro" id="IPR037682">
    <property type="entry name" value="TonB_C"/>
</dbReference>
<accession>A0ABZ2FAH2</accession>
<dbReference type="InterPro" id="IPR051045">
    <property type="entry name" value="TonB-dependent_transducer"/>
</dbReference>
<feature type="domain" description="TonB C-terminal" evidence="12">
    <location>
        <begin position="142"/>
        <end position="233"/>
    </location>
</feature>
<feature type="compositionally biased region" description="Pro residues" evidence="10">
    <location>
        <begin position="65"/>
        <end position="74"/>
    </location>
</feature>
<evidence type="ECO:0000256" key="11">
    <source>
        <dbReference type="SAM" id="Phobius"/>
    </source>
</evidence>
<sequence length="233" mass="24981">MPPTTESLYRPGVVILLLVSAVHLCLWLAWRERKRLEPEARPSQPIEVSLAMIAPAPKAAEPAAQPAPAPPKPVTPRKPRSVAKPKPLAKTLPKPFPVQPERTVGESAAKTEPAAPPPETPSAAPAEGTGGGSGPAVPASTPANFNANYLHNPVPEYPMFARKQRWQGKVMLKVHVLPTGLPAEVELQSSSGHDILDEAAMETVRRWRFVPATKGGKAVASWVVVPLEFSLTR</sequence>
<dbReference type="PROSITE" id="PS52015">
    <property type="entry name" value="TONB_CTD"/>
    <property type="match status" value="1"/>
</dbReference>
<reference evidence="13 14" key="1">
    <citation type="submission" date="2022-09" db="EMBL/GenBank/DDBJ databases">
        <authorList>
            <person name="Giprobiosintez L."/>
        </authorList>
    </citation>
    <scope>NUCLEOTIDE SEQUENCE [LARGE SCALE GENOMIC DNA]</scope>
    <source>
        <strain evidence="14">VKPM-B-12549 (GBS-15)</strain>
    </source>
</reference>
<dbReference type="Proteomes" id="UP001359308">
    <property type="component" value="Chromosome"/>
</dbReference>
<comment type="similarity">
    <text evidence="2">Belongs to the TonB family.</text>
</comment>
<keyword evidence="14" id="KW-1185">Reference proteome</keyword>
<feature type="transmembrane region" description="Helical" evidence="11">
    <location>
        <begin position="12"/>
        <end position="30"/>
    </location>
</feature>
<evidence type="ECO:0000256" key="1">
    <source>
        <dbReference type="ARBA" id="ARBA00004383"/>
    </source>
</evidence>
<dbReference type="EMBL" id="CP104311">
    <property type="protein sequence ID" value="WWF03545.1"/>
    <property type="molecule type" value="Genomic_DNA"/>
</dbReference>
<dbReference type="PANTHER" id="PTHR33446:SF2">
    <property type="entry name" value="PROTEIN TONB"/>
    <property type="match status" value="1"/>
</dbReference>
<evidence type="ECO:0000256" key="5">
    <source>
        <dbReference type="ARBA" id="ARBA00022519"/>
    </source>
</evidence>
<gene>
    <name evidence="13" type="ORF">N4J17_07995</name>
</gene>
<keyword evidence="4" id="KW-1003">Cell membrane</keyword>
<evidence type="ECO:0000313" key="13">
    <source>
        <dbReference type="EMBL" id="WWF03545.1"/>
    </source>
</evidence>